<dbReference type="PANTHER" id="PTHR12086">
    <property type="entry name" value="EF-HAND DOMAIN C-TERMINAL CONTAINING PROTEIN"/>
    <property type="match status" value="1"/>
</dbReference>
<evidence type="ECO:0000256" key="1">
    <source>
        <dbReference type="ARBA" id="ARBA00004430"/>
    </source>
</evidence>
<keyword evidence="10" id="KW-1185">Reference proteome</keyword>
<dbReference type="InterPro" id="IPR040193">
    <property type="entry name" value="EFHC1/EFHC2/EFHB"/>
</dbReference>
<dbReference type="GO" id="GO:0005930">
    <property type="term" value="C:axoneme"/>
    <property type="evidence" value="ECO:0007669"/>
    <property type="project" value="UniProtKB-SubCell"/>
</dbReference>
<reference evidence="9 10" key="1">
    <citation type="submission" date="2024-03" db="EMBL/GenBank/DDBJ databases">
        <title>The genome assembly and annotation of the cricket Gryllus longicercus Weissman &amp; Gray.</title>
        <authorList>
            <person name="Szrajer S."/>
            <person name="Gray D."/>
            <person name="Ylla G."/>
        </authorList>
    </citation>
    <scope>NUCLEOTIDE SEQUENCE [LARGE SCALE GENOMIC DNA]</scope>
    <source>
        <strain evidence="9">DAG 2021-001</strain>
        <tissue evidence="9">Whole body minus gut</tissue>
    </source>
</reference>
<dbReference type="SMART" id="SM00676">
    <property type="entry name" value="DM10"/>
    <property type="match status" value="3"/>
</dbReference>
<evidence type="ECO:0000256" key="2">
    <source>
        <dbReference type="ARBA" id="ARBA00022490"/>
    </source>
</evidence>
<sequence>MDKVLPLLPGNSFNENIGKTKFHRSQLFKRVKGIPMQTDEEKAGIGNVPLDCVKISDKYPSVYPRGESTLLPAWIPYDRQVLSFDAYFQETAQERDGYAHHVRICKIYFYLEDGTVQVSEPRVRNSGMPQGCLISRKRIPFPAPRNREFYDILDFNIGCAVELYGRIFKITNCDRFTRTFLNRLGISVPDPIPMPRDPYTDMRAKEVDDMAARKPNRYVDTRGQFLRYDRHVLRFCGYWDNRDQPYGLMHHLALHYFLADDTIEITEIIPPNSGRDAKAMLLRRCRLPKMNRDLPGPGNASLYTVLNVMPTGFLSGRFIADPLNMGLEKIEFYKDRDLAIGASINCFGRRIVLTDCDPFTKEYYRQKYGIEDFTPAPKPYEAPECVPYQLPPLPPYNGWGSYEDSAGNCRKMIPDRPKIDFVKFFEKDKQGMNSHCLRFQARMISNIPENSDRLFIVSFFLSDDTIAVAERACPNSGFQGGMFYHRMKMYKPGQEQFASYEPDHYKVEDMFVGNRLHLNEHEFLLVDADEYALRYLECHGAEFPKNDVNQTLDKLRTHMFKDPHYKEVLRKYMDKKEECKEDTKGIVSYCDMRKILKETFGEEITEQELITIARKYNACCRKSKIDKETLRSIVHTELKRFLFADLERLLEGFYELDRARTGFVPRPRAYALCRAARLPVDKALLLALLDAMPENENHEISYPDLVQFLDYKKHPCFHSIPINQKITFGIDDKSPEPAVSFVDLQLLLKDLSVDIAVKNECT</sequence>
<feature type="domain" description="DM10" evidence="8">
    <location>
        <begin position="433"/>
        <end position="540"/>
    </location>
</feature>
<dbReference type="SUPFAM" id="SSF47473">
    <property type="entry name" value="EF-hand"/>
    <property type="match status" value="1"/>
</dbReference>
<dbReference type="GO" id="GO:0010975">
    <property type="term" value="P:regulation of neuron projection development"/>
    <property type="evidence" value="ECO:0007669"/>
    <property type="project" value="TreeGrafter"/>
</dbReference>
<dbReference type="InterPro" id="IPR006602">
    <property type="entry name" value="DM10_dom"/>
</dbReference>
<dbReference type="FunFam" id="2.30.29.170:FF:000002">
    <property type="entry name" value="EF-hand domain (C-terminal) containing 1"/>
    <property type="match status" value="1"/>
</dbReference>
<dbReference type="Gene3D" id="2.30.29.170">
    <property type="match status" value="3"/>
</dbReference>
<comment type="caution">
    <text evidence="9">The sequence shown here is derived from an EMBL/GenBank/DDBJ whole genome shotgun (WGS) entry which is preliminary data.</text>
</comment>
<name>A0AAN9VUQ5_9ORTH</name>
<evidence type="ECO:0000256" key="5">
    <source>
        <dbReference type="ARBA" id="ARBA00023273"/>
    </source>
</evidence>
<keyword evidence="4" id="KW-0206">Cytoskeleton</keyword>
<dbReference type="PROSITE" id="PS51336">
    <property type="entry name" value="DM10"/>
    <property type="match status" value="3"/>
</dbReference>
<dbReference type="GO" id="GO:0005874">
    <property type="term" value="C:microtubule"/>
    <property type="evidence" value="ECO:0007669"/>
    <property type="project" value="TreeGrafter"/>
</dbReference>
<evidence type="ECO:0000313" key="10">
    <source>
        <dbReference type="Proteomes" id="UP001378592"/>
    </source>
</evidence>
<feature type="domain" description="DM10" evidence="8">
    <location>
        <begin position="229"/>
        <end position="368"/>
    </location>
</feature>
<comment type="subcellular location">
    <subcellularLocation>
        <location evidence="1">Cytoplasm</location>
        <location evidence="1">Cytoskeleton</location>
        <location evidence="1">Cilium axoneme</location>
    </subcellularLocation>
</comment>
<feature type="domain" description="DM10" evidence="8">
    <location>
        <begin position="78"/>
        <end position="185"/>
    </location>
</feature>
<keyword evidence="2" id="KW-0963">Cytoplasm</keyword>
<organism evidence="9 10">
    <name type="scientific">Gryllus longicercus</name>
    <dbReference type="NCBI Taxonomy" id="2509291"/>
    <lineage>
        <taxon>Eukaryota</taxon>
        <taxon>Metazoa</taxon>
        <taxon>Ecdysozoa</taxon>
        <taxon>Arthropoda</taxon>
        <taxon>Hexapoda</taxon>
        <taxon>Insecta</taxon>
        <taxon>Pterygota</taxon>
        <taxon>Neoptera</taxon>
        <taxon>Polyneoptera</taxon>
        <taxon>Orthoptera</taxon>
        <taxon>Ensifera</taxon>
        <taxon>Gryllidea</taxon>
        <taxon>Grylloidea</taxon>
        <taxon>Gryllidae</taxon>
        <taxon>Gryllinae</taxon>
        <taxon>Gryllus</taxon>
    </lineage>
</organism>
<keyword evidence="5" id="KW-0966">Cell projection</keyword>
<evidence type="ECO:0000259" key="8">
    <source>
        <dbReference type="PROSITE" id="PS51336"/>
    </source>
</evidence>
<dbReference type="Proteomes" id="UP001378592">
    <property type="component" value="Unassembled WGS sequence"/>
</dbReference>
<dbReference type="AlphaFoldDB" id="A0AAN9VUQ5"/>
<evidence type="ECO:0000256" key="6">
    <source>
        <dbReference type="ARBA" id="ARBA00035003"/>
    </source>
</evidence>
<dbReference type="EMBL" id="JAZDUA010000201">
    <property type="protein sequence ID" value="KAK7864489.1"/>
    <property type="molecule type" value="Genomic_DNA"/>
</dbReference>
<dbReference type="FunFam" id="2.30.29.170:FF:000004">
    <property type="entry name" value="EF-hand domain containing 2"/>
    <property type="match status" value="1"/>
</dbReference>
<evidence type="ECO:0000313" key="9">
    <source>
        <dbReference type="EMBL" id="KAK7864489.1"/>
    </source>
</evidence>
<dbReference type="FunFam" id="2.30.29.170:FF:000001">
    <property type="entry name" value="EF-hand domain containing 1"/>
    <property type="match status" value="1"/>
</dbReference>
<dbReference type="InterPro" id="IPR011992">
    <property type="entry name" value="EF-hand-dom_pair"/>
</dbReference>
<proteinExistence type="predicted"/>
<dbReference type="Gene3D" id="1.10.238.10">
    <property type="entry name" value="EF-hand"/>
    <property type="match status" value="1"/>
</dbReference>
<comment type="function">
    <text evidence="6">Microtubule inner protein (MIP) part of the dynein-decorated doublet microtubules (DMTs) in cilia axoneme, which is required for motile cilia beating.</text>
</comment>
<evidence type="ECO:0000256" key="4">
    <source>
        <dbReference type="ARBA" id="ARBA00023212"/>
    </source>
</evidence>
<dbReference type="PANTHER" id="PTHR12086:SF11">
    <property type="entry name" value="EF-HAND DOMAIN-CONTAINING FAMILY MEMBER C2"/>
    <property type="match status" value="1"/>
</dbReference>
<gene>
    <name evidence="9" type="ORF">R5R35_003108</name>
</gene>
<evidence type="ECO:0000256" key="3">
    <source>
        <dbReference type="ARBA" id="ARBA00022737"/>
    </source>
</evidence>
<dbReference type="Pfam" id="PF06565">
    <property type="entry name" value="DM10_dom"/>
    <property type="match status" value="3"/>
</dbReference>
<evidence type="ECO:0000256" key="7">
    <source>
        <dbReference type="ARBA" id="ARBA00039880"/>
    </source>
</evidence>
<keyword evidence="3" id="KW-0677">Repeat</keyword>
<protein>
    <recommendedName>
        <fullName evidence="7">EF-hand domain-containing family member C2</fullName>
    </recommendedName>
</protein>
<accession>A0AAN9VUQ5</accession>